<keyword evidence="2" id="KW-0456">Lyase</keyword>
<dbReference type="InterPro" id="IPR042208">
    <property type="entry name" value="D-ser_dehydrat-like_sf"/>
</dbReference>
<gene>
    <name evidence="4" type="ORF">G3I70_11170</name>
</gene>
<dbReference type="RefSeq" id="WP_163055170.1">
    <property type="nucleotide sequence ID" value="NZ_JAAGLI010000278.1"/>
</dbReference>
<evidence type="ECO:0000256" key="2">
    <source>
        <dbReference type="ARBA" id="ARBA00023239"/>
    </source>
</evidence>
<dbReference type="PANTHER" id="PTHR28004">
    <property type="entry name" value="ZGC:162816-RELATED"/>
    <property type="match status" value="1"/>
</dbReference>
<evidence type="ECO:0000259" key="3">
    <source>
        <dbReference type="SMART" id="SM01119"/>
    </source>
</evidence>
<name>A0A6L9QC39_9ACTN</name>
<dbReference type="GO" id="GO:0016829">
    <property type="term" value="F:lyase activity"/>
    <property type="evidence" value="ECO:0007669"/>
    <property type="project" value="UniProtKB-KW"/>
</dbReference>
<evidence type="ECO:0000256" key="1">
    <source>
        <dbReference type="ARBA" id="ARBA00005323"/>
    </source>
</evidence>
<evidence type="ECO:0000313" key="4">
    <source>
        <dbReference type="EMBL" id="NEA23049.1"/>
    </source>
</evidence>
<dbReference type="SUPFAM" id="SSF51419">
    <property type="entry name" value="PLP-binding barrel"/>
    <property type="match status" value="1"/>
</dbReference>
<feature type="domain" description="D-serine dehydratase-like" evidence="3">
    <location>
        <begin position="309"/>
        <end position="399"/>
    </location>
</feature>
<dbReference type="CDD" id="cd06818">
    <property type="entry name" value="PLPDE_III_cryptic_DSD"/>
    <property type="match status" value="1"/>
</dbReference>
<dbReference type="Pfam" id="PF14031">
    <property type="entry name" value="D-ser_dehydrat"/>
    <property type="match status" value="1"/>
</dbReference>
<comment type="similarity">
    <text evidence="1">Belongs to the DSD1 family.</text>
</comment>
<proteinExistence type="inferred from homology"/>
<reference evidence="4 5" key="1">
    <citation type="submission" date="2020-01" db="EMBL/GenBank/DDBJ databases">
        <title>Insect and environment-associated Actinomycetes.</title>
        <authorList>
            <person name="Currrie C."/>
            <person name="Chevrette M."/>
            <person name="Carlson C."/>
            <person name="Stubbendieck R."/>
            <person name="Wendt-Pienkowski E."/>
        </authorList>
    </citation>
    <scope>NUCLEOTIDE SEQUENCE [LARGE SCALE GENOMIC DNA]</scope>
    <source>
        <strain evidence="4 5">SID10258</strain>
    </source>
</reference>
<dbReference type="InterPro" id="IPR051466">
    <property type="entry name" value="D-amino_acid_metab_enzyme"/>
</dbReference>
<dbReference type="Pfam" id="PF01168">
    <property type="entry name" value="Ala_racemase_N"/>
    <property type="match status" value="1"/>
</dbReference>
<dbReference type="InterPro" id="IPR029066">
    <property type="entry name" value="PLP-binding_barrel"/>
</dbReference>
<dbReference type="Proteomes" id="UP000475532">
    <property type="component" value="Unassembled WGS sequence"/>
</dbReference>
<dbReference type="InterPro" id="IPR026956">
    <property type="entry name" value="D-ser_dehydrat-like_dom"/>
</dbReference>
<dbReference type="EMBL" id="JAAGLI010000278">
    <property type="protein sequence ID" value="NEA23049.1"/>
    <property type="molecule type" value="Genomic_DNA"/>
</dbReference>
<organism evidence="4 5">
    <name type="scientific">Actinomadura bangladeshensis</name>
    <dbReference type="NCBI Taxonomy" id="453573"/>
    <lineage>
        <taxon>Bacteria</taxon>
        <taxon>Bacillati</taxon>
        <taxon>Actinomycetota</taxon>
        <taxon>Actinomycetes</taxon>
        <taxon>Streptosporangiales</taxon>
        <taxon>Thermomonosporaceae</taxon>
        <taxon>Actinomadura</taxon>
    </lineage>
</organism>
<dbReference type="SMART" id="SM01119">
    <property type="entry name" value="D-ser_dehydrat"/>
    <property type="match status" value="1"/>
</dbReference>
<dbReference type="InterPro" id="IPR001608">
    <property type="entry name" value="Ala_racemase_N"/>
</dbReference>
<dbReference type="PANTHER" id="PTHR28004:SF8">
    <property type="entry name" value="D-SERINE DEAMINASE"/>
    <property type="match status" value="1"/>
</dbReference>
<dbReference type="Gene3D" id="3.20.20.10">
    <property type="entry name" value="Alanine racemase"/>
    <property type="match status" value="1"/>
</dbReference>
<comment type="caution">
    <text evidence="4">The sequence shown here is derived from an EMBL/GenBank/DDBJ whole genome shotgun (WGS) entry which is preliminary data.</text>
</comment>
<evidence type="ECO:0000313" key="5">
    <source>
        <dbReference type="Proteomes" id="UP000475532"/>
    </source>
</evidence>
<accession>A0A6L9QC39</accession>
<dbReference type="Gene3D" id="2.40.37.20">
    <property type="entry name" value="D-serine dehydratase-like domain"/>
    <property type="match status" value="1"/>
</dbReference>
<sequence>MDEKALDALGGEVLDWRFKAIPASAHGTTVGEAREARLPLDDFGTPLLTLDAGALDHNIAAMAEWTRDAGLRLAPHGKTTMAPALWRRQLDAGAWGITVANLPQLRVARAFGVRRVMYASTLLDPAGLAWLSGELDIHLHFEFVSWVDSVRSVELMDEALRLARSQRPVDVCVELGGPNGRTGVRDDGDAREVAAAVRKTRKLRLVGIGGYEGALAHDASERGRGSVDAYLRRLANLYRGLEYEVDEPIVTAGGSAYFDQVADVLGDFGGNVVLRSGAYIVHDDGFYRGISPFARGTAASPRSGMLRSAMHAWGRVVSRPEPALALLDVGKRDVPFDEGLPVPQFVRGKGPLEGARITALNDQHAFLRDSSADVGDVVRLGLSHPCTALDKWTMIPVVDDADADHPVVVDYVRTWF</sequence>
<protein>
    <submittedName>
        <fullName evidence="4">Amino acid deaminase</fullName>
    </submittedName>
</protein>
<dbReference type="AlphaFoldDB" id="A0A6L9QC39"/>